<comment type="caution">
    <text evidence="1">The sequence shown here is derived from an EMBL/GenBank/DDBJ whole genome shotgun (WGS) entry which is preliminary data.</text>
</comment>
<dbReference type="Proteomes" id="UP000272015">
    <property type="component" value="Unassembled WGS sequence"/>
</dbReference>
<accession>A0A3A5MQV2</accession>
<sequence length="76" mass="8082">MDARVCLWIVQAAWQSVGHTQGMDDDDGLAWDGPPCPACGLEMNSDVIETAHGLKVCQRCPACGLVLLVPDPFAAD</sequence>
<dbReference type="EMBL" id="QZVS01000063">
    <property type="protein sequence ID" value="RJT90209.1"/>
    <property type="molecule type" value="Genomic_DNA"/>
</dbReference>
<protein>
    <submittedName>
        <fullName evidence="1">Uncharacterized protein</fullName>
    </submittedName>
</protein>
<name>A0A3A5MQV2_9MICO</name>
<organism evidence="1 2">
    <name type="scientific">Cryobacterium melibiosiphilum</name>
    <dbReference type="NCBI Taxonomy" id="995039"/>
    <lineage>
        <taxon>Bacteria</taxon>
        <taxon>Bacillati</taxon>
        <taxon>Actinomycetota</taxon>
        <taxon>Actinomycetes</taxon>
        <taxon>Micrococcales</taxon>
        <taxon>Microbacteriaceae</taxon>
        <taxon>Cryobacterium</taxon>
    </lineage>
</organism>
<evidence type="ECO:0000313" key="2">
    <source>
        <dbReference type="Proteomes" id="UP000272015"/>
    </source>
</evidence>
<proteinExistence type="predicted"/>
<gene>
    <name evidence="1" type="ORF">D6T64_04625</name>
</gene>
<reference evidence="1 2" key="1">
    <citation type="submission" date="2018-09" db="EMBL/GenBank/DDBJ databases">
        <title>Novel species of Cryobacterium.</title>
        <authorList>
            <person name="Liu Q."/>
            <person name="Xin Y.-H."/>
        </authorList>
    </citation>
    <scope>NUCLEOTIDE SEQUENCE [LARGE SCALE GENOMIC DNA]</scope>
    <source>
        <strain evidence="1 2">Hh39</strain>
    </source>
</reference>
<evidence type="ECO:0000313" key="1">
    <source>
        <dbReference type="EMBL" id="RJT90209.1"/>
    </source>
</evidence>
<dbReference type="AlphaFoldDB" id="A0A3A5MQV2"/>
<keyword evidence="2" id="KW-1185">Reference proteome</keyword>